<sequence>MTKKEIQAQNTRMSIIKSAVWHFARFGYHKTTVSEIARMAGVTTGALFHHFTTKEDLLYAVIEWLSKGIKAYADQLNRVKHPSSKTISDIIDLMCSHFNRYPEATICFATLATEFSGSHHPAEKVIKEVYEIFVEAMSRVLEHHPRVSNPRAASIAFIGAVQGIAVQGLMREDETDINTLAHGFLSMLSLW</sequence>
<evidence type="ECO:0000256" key="2">
    <source>
        <dbReference type="PROSITE-ProRule" id="PRU00335"/>
    </source>
</evidence>
<feature type="domain" description="HTH tetR-type" evidence="3">
    <location>
        <begin position="9"/>
        <end position="69"/>
    </location>
</feature>
<dbReference type="SUPFAM" id="SSF46689">
    <property type="entry name" value="Homeodomain-like"/>
    <property type="match status" value="1"/>
</dbReference>
<dbReference type="PRINTS" id="PR00455">
    <property type="entry name" value="HTHTETR"/>
</dbReference>
<dbReference type="PROSITE" id="PS01081">
    <property type="entry name" value="HTH_TETR_1"/>
    <property type="match status" value="1"/>
</dbReference>
<dbReference type="STRING" id="39841.SAMN05660836_00153"/>
<dbReference type="OrthoDB" id="5394806at2"/>
<keyword evidence="1 2" id="KW-0238">DNA-binding</keyword>
<dbReference type="Gene3D" id="1.10.357.10">
    <property type="entry name" value="Tetracycline Repressor, domain 2"/>
    <property type="match status" value="1"/>
</dbReference>
<dbReference type="Proteomes" id="UP000199611">
    <property type="component" value="Unassembled WGS sequence"/>
</dbReference>
<dbReference type="PROSITE" id="PS50977">
    <property type="entry name" value="HTH_TETR_2"/>
    <property type="match status" value="1"/>
</dbReference>
<name>A0A1I4QPN6_9BACT</name>
<dbReference type="InterPro" id="IPR036271">
    <property type="entry name" value="Tet_transcr_reg_TetR-rel_C_sf"/>
</dbReference>
<accession>A0A1I4QPN6</accession>
<dbReference type="InterPro" id="IPR009057">
    <property type="entry name" value="Homeodomain-like_sf"/>
</dbReference>
<gene>
    <name evidence="4" type="ORF">SAMN05660836_00153</name>
</gene>
<dbReference type="EMBL" id="FOUU01000001">
    <property type="protein sequence ID" value="SFM41991.1"/>
    <property type="molecule type" value="Genomic_DNA"/>
</dbReference>
<dbReference type="InterPro" id="IPR023772">
    <property type="entry name" value="DNA-bd_HTH_TetR-type_CS"/>
</dbReference>
<reference evidence="4 5" key="1">
    <citation type="submission" date="2016-10" db="EMBL/GenBank/DDBJ databases">
        <authorList>
            <person name="de Groot N.N."/>
        </authorList>
    </citation>
    <scope>NUCLEOTIDE SEQUENCE [LARGE SCALE GENOMIC DNA]</scope>
    <source>
        <strain evidence="4 5">DSM 9990</strain>
    </source>
</reference>
<dbReference type="GO" id="GO:0003677">
    <property type="term" value="F:DNA binding"/>
    <property type="evidence" value="ECO:0007669"/>
    <property type="project" value="UniProtKB-UniRule"/>
</dbReference>
<keyword evidence="5" id="KW-1185">Reference proteome</keyword>
<proteinExistence type="predicted"/>
<protein>
    <submittedName>
        <fullName evidence="4">Transcriptional regulator, TetR family</fullName>
    </submittedName>
</protein>
<dbReference type="RefSeq" id="WP_093392698.1">
    <property type="nucleotide sequence ID" value="NZ_FOUU01000001.1"/>
</dbReference>
<feature type="DNA-binding region" description="H-T-H motif" evidence="2">
    <location>
        <begin position="32"/>
        <end position="51"/>
    </location>
</feature>
<evidence type="ECO:0000259" key="3">
    <source>
        <dbReference type="PROSITE" id="PS50977"/>
    </source>
</evidence>
<dbReference type="PANTHER" id="PTHR43479">
    <property type="entry name" value="ACREF/ENVCD OPERON REPRESSOR-RELATED"/>
    <property type="match status" value="1"/>
</dbReference>
<dbReference type="InterPro" id="IPR001647">
    <property type="entry name" value="HTH_TetR"/>
</dbReference>
<dbReference type="Pfam" id="PF00440">
    <property type="entry name" value="TetR_N"/>
    <property type="match status" value="1"/>
</dbReference>
<evidence type="ECO:0000313" key="4">
    <source>
        <dbReference type="EMBL" id="SFM41991.1"/>
    </source>
</evidence>
<dbReference type="PANTHER" id="PTHR43479:SF11">
    <property type="entry name" value="ACREF_ENVCD OPERON REPRESSOR-RELATED"/>
    <property type="match status" value="1"/>
</dbReference>
<dbReference type="AlphaFoldDB" id="A0A1I4QPN6"/>
<evidence type="ECO:0000256" key="1">
    <source>
        <dbReference type="ARBA" id="ARBA00023125"/>
    </source>
</evidence>
<evidence type="ECO:0000313" key="5">
    <source>
        <dbReference type="Proteomes" id="UP000199611"/>
    </source>
</evidence>
<dbReference type="InterPro" id="IPR050624">
    <property type="entry name" value="HTH-type_Tx_Regulator"/>
</dbReference>
<dbReference type="SUPFAM" id="SSF48498">
    <property type="entry name" value="Tetracyclin repressor-like, C-terminal domain"/>
    <property type="match status" value="1"/>
</dbReference>
<organism evidence="4 5">
    <name type="scientific">Thermodesulforhabdus norvegica</name>
    <dbReference type="NCBI Taxonomy" id="39841"/>
    <lineage>
        <taxon>Bacteria</taxon>
        <taxon>Pseudomonadati</taxon>
        <taxon>Thermodesulfobacteriota</taxon>
        <taxon>Syntrophobacteria</taxon>
        <taxon>Syntrophobacterales</taxon>
        <taxon>Thermodesulforhabdaceae</taxon>
        <taxon>Thermodesulforhabdus</taxon>
    </lineage>
</organism>